<keyword evidence="2" id="KW-1185">Reference proteome</keyword>
<evidence type="ECO:0000313" key="2">
    <source>
        <dbReference type="Proteomes" id="UP000327493"/>
    </source>
</evidence>
<protein>
    <recommendedName>
        <fullName evidence="3">VLIG-type G domain-containing protein</fullName>
    </recommendedName>
</protein>
<dbReference type="PANTHER" id="PTHR14819:SF9">
    <property type="entry name" value="UP-REGULATOR OF CELL PROLIFERATION-LIKE"/>
    <property type="match status" value="1"/>
</dbReference>
<evidence type="ECO:0000313" key="1">
    <source>
        <dbReference type="EMBL" id="KAA8578258.1"/>
    </source>
</evidence>
<sequence>MECTQFVTEKLKKKNNYHDNYIQEILHMIDERLQNNQDVKMERENEFEVSLKQHICGFAAREFQKMHDEFIQMNDPYRCLNQNQEKFRADFRDVFHDQDQCQKKAEEFTNRCLKPAVEDFVNRSLGPDIICEMSTSQQFSTRMFFQYSVLLDLLSKDDFRNYQRYICSYEKYVKKWTLDQIVEHFSNPSTLFQFEDQHLQSSVRSINNAINKAKTEKSGDLKTFVRNVCQELGDKLVISQDAFGAFMILNKADQEQFAHWLTECVKDMANTLGERFKDTNIQKKLENLHVNPQDELFTKLIGCGHQCPFCKAPCEAGGRSHTEHWTSLHRPEGLGRFKWHKTKKLATDVCSSSVISGIKFSCNATKGEYHPYKSYRDVFPDWRITPDASLQASDYWKYVLAKFNKQFAEAYGAEPADIPPTWKEITHEQAEASIRESF</sequence>
<gene>
    <name evidence="1" type="ORF">FQN60_018738</name>
</gene>
<evidence type="ECO:0008006" key="3">
    <source>
        <dbReference type="Google" id="ProtNLM"/>
    </source>
</evidence>
<accession>A0A5J5C9U4</accession>
<dbReference type="EMBL" id="VOFY01000927">
    <property type="protein sequence ID" value="KAA8578258.1"/>
    <property type="molecule type" value="Genomic_DNA"/>
</dbReference>
<organism evidence="1 2">
    <name type="scientific">Etheostoma spectabile</name>
    <name type="common">orangethroat darter</name>
    <dbReference type="NCBI Taxonomy" id="54343"/>
    <lineage>
        <taxon>Eukaryota</taxon>
        <taxon>Metazoa</taxon>
        <taxon>Chordata</taxon>
        <taxon>Craniata</taxon>
        <taxon>Vertebrata</taxon>
        <taxon>Euteleostomi</taxon>
        <taxon>Actinopterygii</taxon>
        <taxon>Neopterygii</taxon>
        <taxon>Teleostei</taxon>
        <taxon>Neoteleostei</taxon>
        <taxon>Acanthomorphata</taxon>
        <taxon>Eupercaria</taxon>
        <taxon>Perciformes</taxon>
        <taxon>Percoidei</taxon>
        <taxon>Percidae</taxon>
        <taxon>Etheostomatinae</taxon>
        <taxon>Etheostoma</taxon>
    </lineage>
</organism>
<dbReference type="PANTHER" id="PTHR14819">
    <property type="entry name" value="GTP-BINDING"/>
    <property type="match status" value="1"/>
</dbReference>
<proteinExistence type="predicted"/>
<name>A0A5J5C9U4_9PERO</name>
<dbReference type="InterPro" id="IPR052986">
    <property type="entry name" value="VLIG_GTPase"/>
</dbReference>
<dbReference type="Proteomes" id="UP000327493">
    <property type="component" value="Unassembled WGS sequence"/>
</dbReference>
<comment type="caution">
    <text evidence="1">The sequence shown here is derived from an EMBL/GenBank/DDBJ whole genome shotgun (WGS) entry which is preliminary data.</text>
</comment>
<reference evidence="1 2" key="1">
    <citation type="submission" date="2019-08" db="EMBL/GenBank/DDBJ databases">
        <title>A chromosome-level genome assembly, high-density linkage maps, and genome scans reveal the genomic architecture of hybrid incompatibilities underlying speciation via character displacement in darters (Percidae: Etheostominae).</title>
        <authorList>
            <person name="Moran R.L."/>
            <person name="Catchen J.M."/>
            <person name="Fuller R.C."/>
        </authorList>
    </citation>
    <scope>NUCLEOTIDE SEQUENCE [LARGE SCALE GENOMIC DNA]</scope>
    <source>
        <strain evidence="1">EspeVRDwgs_2016</strain>
        <tissue evidence="1">Muscle</tissue>
    </source>
</reference>
<dbReference type="AlphaFoldDB" id="A0A5J5C9U4"/>
<feature type="non-terminal residue" evidence="1">
    <location>
        <position position="438"/>
    </location>
</feature>